<name>A0A6J6TGT4_9ZZZZ</name>
<sequence length="267" mass="28880">MSLVQGSSVEVVTGLIYVVIIALWAAVLIPMWLRRHDRISEVRSTKKFSTAMQSLGSDRHRAATLSSYEAHPAGFEKKARHRAEQARIANRARAAQRRLIVLSLLAVTVMFTLALALLSVISIIVPMVAAALVLLFVAASAATASSRATVVSVKRTSRNASSDAEVIQLTAPAPANGDEWDNWDPWAEDDAAWEAVPTTLPTYVNAPRASQVPRRIDRARPGEWTGSAMVDAAHAMQRNVAFAEVDAKAETAEIATVAFEESRRAVG</sequence>
<organism evidence="2">
    <name type="scientific">freshwater metagenome</name>
    <dbReference type="NCBI Taxonomy" id="449393"/>
    <lineage>
        <taxon>unclassified sequences</taxon>
        <taxon>metagenomes</taxon>
        <taxon>ecological metagenomes</taxon>
    </lineage>
</organism>
<dbReference type="AlphaFoldDB" id="A0A6J6TGT4"/>
<keyword evidence="1" id="KW-1133">Transmembrane helix</keyword>
<feature type="transmembrane region" description="Helical" evidence="1">
    <location>
        <begin position="123"/>
        <end position="145"/>
    </location>
</feature>
<keyword evidence="1" id="KW-0472">Membrane</keyword>
<dbReference type="EMBL" id="CAEZZA010000073">
    <property type="protein sequence ID" value="CAB4746426.1"/>
    <property type="molecule type" value="Genomic_DNA"/>
</dbReference>
<protein>
    <submittedName>
        <fullName evidence="2">Unannotated protein</fullName>
    </submittedName>
</protein>
<gene>
    <name evidence="2" type="ORF">UFOPK2809_00660</name>
</gene>
<evidence type="ECO:0000313" key="2">
    <source>
        <dbReference type="EMBL" id="CAB4746426.1"/>
    </source>
</evidence>
<keyword evidence="1" id="KW-0812">Transmembrane</keyword>
<proteinExistence type="predicted"/>
<accession>A0A6J6TGT4</accession>
<feature type="transmembrane region" description="Helical" evidence="1">
    <location>
        <begin position="99"/>
        <end position="117"/>
    </location>
</feature>
<reference evidence="2" key="1">
    <citation type="submission" date="2020-05" db="EMBL/GenBank/DDBJ databases">
        <authorList>
            <person name="Chiriac C."/>
            <person name="Salcher M."/>
            <person name="Ghai R."/>
            <person name="Kavagutti S V."/>
        </authorList>
    </citation>
    <scope>NUCLEOTIDE SEQUENCE</scope>
</reference>
<evidence type="ECO:0000256" key="1">
    <source>
        <dbReference type="SAM" id="Phobius"/>
    </source>
</evidence>
<feature type="transmembrane region" description="Helical" evidence="1">
    <location>
        <begin position="12"/>
        <end position="33"/>
    </location>
</feature>